<dbReference type="OrthoDB" id="9801102at2"/>
<name>A0A222E2C4_9RHOB</name>
<evidence type="ECO:0000313" key="1">
    <source>
        <dbReference type="EMBL" id="ASP20357.1"/>
    </source>
</evidence>
<dbReference type="RefSeq" id="WP_094037006.1">
    <property type="nucleotide sequence ID" value="NZ_CP022540.1"/>
</dbReference>
<dbReference type="Gene3D" id="3.30.2310.20">
    <property type="entry name" value="RelE-like"/>
    <property type="match status" value="1"/>
</dbReference>
<dbReference type="KEGG" id="aht:ANTHELSMS3_01664"/>
<accession>A0A222E2C4</accession>
<dbReference type="InterPro" id="IPR007711">
    <property type="entry name" value="HigB-1"/>
</dbReference>
<keyword evidence="2" id="KW-1185">Reference proteome</keyword>
<dbReference type="InterPro" id="IPR035093">
    <property type="entry name" value="RelE/ParE_toxin_dom_sf"/>
</dbReference>
<proteinExistence type="predicted"/>
<gene>
    <name evidence="1" type="primary">higB-1</name>
    <name evidence="1" type="ORF">ANTHELSMS3_01664</name>
</gene>
<dbReference type="PANTHER" id="PTHR40266:SF2">
    <property type="entry name" value="TOXIN HIGB-1"/>
    <property type="match status" value="1"/>
</dbReference>
<protein>
    <submittedName>
        <fullName evidence="1">Toxin HigB-1</fullName>
    </submittedName>
</protein>
<dbReference type="Pfam" id="PF05015">
    <property type="entry name" value="HigB-like_toxin"/>
    <property type="match status" value="1"/>
</dbReference>
<organism evidence="1 2">
    <name type="scientific">Antarctobacter heliothermus</name>
    <dbReference type="NCBI Taxonomy" id="74033"/>
    <lineage>
        <taxon>Bacteria</taxon>
        <taxon>Pseudomonadati</taxon>
        <taxon>Pseudomonadota</taxon>
        <taxon>Alphaproteobacteria</taxon>
        <taxon>Rhodobacterales</taxon>
        <taxon>Roseobacteraceae</taxon>
        <taxon>Antarctobacter</taxon>
    </lineage>
</organism>
<evidence type="ECO:0000313" key="2">
    <source>
        <dbReference type="Proteomes" id="UP000203589"/>
    </source>
</evidence>
<dbReference type="AlphaFoldDB" id="A0A222E2C4"/>
<sequence>MLKERPFAVRHQVSCQAGLHSTKGKLATNAVKGKYGKGFLGVLVKRTRAMFTALDAAVVVEDLRFPPGNHLEELKSDRAGQHSVRINGQWRICFVWTPNGPADVEFVDYH</sequence>
<dbReference type="EMBL" id="CP022540">
    <property type="protein sequence ID" value="ASP20357.1"/>
    <property type="molecule type" value="Genomic_DNA"/>
</dbReference>
<reference evidence="1 2" key="1">
    <citation type="submission" date="2017-07" db="EMBL/GenBank/DDBJ databases">
        <title>Genome Sequence of Antarctobacter heliothermus Strain SMS3 Isolated from a culture of the Diatom Skeletonema marinoi.</title>
        <authorList>
            <person name="Topel M."/>
            <person name="Pinder M.I.M."/>
            <person name="Johansson O.N."/>
            <person name="Kourtchenko O."/>
            <person name="Godhe A."/>
            <person name="Clarke A.K."/>
        </authorList>
    </citation>
    <scope>NUCLEOTIDE SEQUENCE [LARGE SCALE GENOMIC DNA]</scope>
    <source>
        <strain evidence="1 2">SMS3</strain>
    </source>
</reference>
<dbReference type="Proteomes" id="UP000203589">
    <property type="component" value="Chromosome"/>
</dbReference>
<dbReference type="SUPFAM" id="SSF143011">
    <property type="entry name" value="RelE-like"/>
    <property type="match status" value="1"/>
</dbReference>
<dbReference type="PANTHER" id="PTHR40266">
    <property type="entry name" value="TOXIN HIGB-1"/>
    <property type="match status" value="1"/>
</dbReference>